<name>A0A4P7AJX6_9MOLU</name>
<comment type="function">
    <text evidence="1">May be involved in the formation or repair of [Fe-S] clusters present in iron-sulfur proteins.</text>
</comment>
<dbReference type="GO" id="GO:0051536">
    <property type="term" value="F:iron-sulfur cluster binding"/>
    <property type="evidence" value="ECO:0007669"/>
    <property type="project" value="InterPro"/>
</dbReference>
<accession>A0A4P7AJX6</accession>
<proteinExistence type="predicted"/>
<protein>
    <submittedName>
        <fullName evidence="3">NifU family protein</fullName>
    </submittedName>
</protein>
<dbReference type="InterPro" id="IPR034904">
    <property type="entry name" value="FSCA_dom_sf"/>
</dbReference>
<sequence length="82" mass="9388">MKILTNENLEQKVKDVIEQLKMYVRQDGGDMEFVALKDKIVYIRLLGNCVGCGLTNLTYKEGVESILFEEFPYDINGVELVL</sequence>
<evidence type="ECO:0000259" key="2">
    <source>
        <dbReference type="Pfam" id="PF01106"/>
    </source>
</evidence>
<evidence type="ECO:0000313" key="4">
    <source>
        <dbReference type="Proteomes" id="UP000294309"/>
    </source>
</evidence>
<dbReference type="GO" id="GO:0005506">
    <property type="term" value="F:iron ion binding"/>
    <property type="evidence" value="ECO:0007669"/>
    <property type="project" value="InterPro"/>
</dbReference>
<gene>
    <name evidence="3" type="ORF">SGLAD_v1c07770</name>
</gene>
<dbReference type="EMBL" id="CP038013">
    <property type="protein sequence ID" value="QBQ07976.1"/>
    <property type="molecule type" value="Genomic_DNA"/>
</dbReference>
<dbReference type="Gene3D" id="3.30.300.130">
    <property type="entry name" value="Fe-S cluster assembly (FSCA)"/>
    <property type="match status" value="1"/>
</dbReference>
<reference evidence="3 4" key="1">
    <citation type="submission" date="2019-03" db="EMBL/GenBank/DDBJ databases">
        <title>Complete genome sequence of Spiroplasma gladiatoris TG-1 (DSM 22552).</title>
        <authorList>
            <person name="Lin Y.-C."/>
            <person name="Chou L."/>
            <person name="Kuo C.-H."/>
        </authorList>
    </citation>
    <scope>NUCLEOTIDE SEQUENCE [LARGE SCALE GENOMIC DNA]</scope>
    <source>
        <strain evidence="3 4">TG-1</strain>
    </source>
</reference>
<evidence type="ECO:0000256" key="1">
    <source>
        <dbReference type="ARBA" id="ARBA00049958"/>
    </source>
</evidence>
<dbReference type="Proteomes" id="UP000294309">
    <property type="component" value="Chromosome"/>
</dbReference>
<dbReference type="SUPFAM" id="SSF117916">
    <property type="entry name" value="Fe-S cluster assembly (FSCA) domain-like"/>
    <property type="match status" value="1"/>
</dbReference>
<feature type="domain" description="NIF system FeS cluster assembly NifU C-terminal" evidence="2">
    <location>
        <begin position="13"/>
        <end position="74"/>
    </location>
</feature>
<keyword evidence="4" id="KW-1185">Reference proteome</keyword>
<dbReference type="InterPro" id="IPR001075">
    <property type="entry name" value="NIF_FeS_clus_asmbl_NifU_C"/>
</dbReference>
<organism evidence="3 4">
    <name type="scientific">Spiroplasma gladiatoris</name>
    <dbReference type="NCBI Taxonomy" id="2143"/>
    <lineage>
        <taxon>Bacteria</taxon>
        <taxon>Bacillati</taxon>
        <taxon>Mycoplasmatota</taxon>
        <taxon>Mollicutes</taxon>
        <taxon>Entomoplasmatales</taxon>
        <taxon>Spiroplasmataceae</taxon>
        <taxon>Spiroplasma</taxon>
    </lineage>
</organism>
<dbReference type="AlphaFoldDB" id="A0A4P7AJX6"/>
<dbReference type="Pfam" id="PF01106">
    <property type="entry name" value="NifU"/>
    <property type="match status" value="1"/>
</dbReference>
<dbReference type="GO" id="GO:0016226">
    <property type="term" value="P:iron-sulfur cluster assembly"/>
    <property type="evidence" value="ECO:0007669"/>
    <property type="project" value="InterPro"/>
</dbReference>
<dbReference type="KEGG" id="sgq:SGLAD_v1c07770"/>
<evidence type="ECO:0000313" key="3">
    <source>
        <dbReference type="EMBL" id="QBQ07976.1"/>
    </source>
</evidence>